<dbReference type="EMBL" id="JBHSEI010000017">
    <property type="protein sequence ID" value="MFC4640489.1"/>
    <property type="molecule type" value="Genomic_DNA"/>
</dbReference>
<feature type="region of interest" description="Disordered" evidence="1">
    <location>
        <begin position="106"/>
        <end position="154"/>
    </location>
</feature>
<reference evidence="4" key="1">
    <citation type="journal article" date="2019" name="Int. J. Syst. Evol. Microbiol.">
        <title>The Global Catalogue of Microorganisms (GCM) 10K type strain sequencing project: providing services to taxonomists for standard genome sequencing and annotation.</title>
        <authorList>
            <consortium name="The Broad Institute Genomics Platform"/>
            <consortium name="The Broad Institute Genome Sequencing Center for Infectious Disease"/>
            <person name="Wu L."/>
            <person name="Ma J."/>
        </authorList>
    </citation>
    <scope>NUCLEOTIDE SEQUENCE [LARGE SCALE GENOMIC DNA]</scope>
    <source>
        <strain evidence="4">CCUG 55995</strain>
    </source>
</reference>
<keyword evidence="4" id="KW-1185">Reference proteome</keyword>
<sequence>MKTLIWTALLGLSVAWAATVVGRVDVVDGTGRVVASGSMHRHLETGGNLAAGRTVRVHVVVDGVPGVREFVLAGPVTGRSLEAEHLNVRVGGQVISLERALKLADGRRSADDGAQHDAGDDRGGHGADDSAGHDAGDDHGSGGRHGGDDGSGHH</sequence>
<dbReference type="Proteomes" id="UP001595952">
    <property type="component" value="Unassembled WGS sequence"/>
</dbReference>
<name>A0ABV9IH25_9DEIO</name>
<evidence type="ECO:0000256" key="2">
    <source>
        <dbReference type="SAM" id="SignalP"/>
    </source>
</evidence>
<feature type="signal peptide" evidence="2">
    <location>
        <begin position="1"/>
        <end position="17"/>
    </location>
</feature>
<keyword evidence="2" id="KW-0732">Signal</keyword>
<evidence type="ECO:0008006" key="5">
    <source>
        <dbReference type="Google" id="ProtNLM"/>
    </source>
</evidence>
<gene>
    <name evidence="3" type="ORF">ACFO0D_19345</name>
</gene>
<accession>A0ABV9IH25</accession>
<proteinExistence type="predicted"/>
<organism evidence="3 4">
    <name type="scientific">Deinococcus hohokamensis</name>
    <dbReference type="NCBI Taxonomy" id="309883"/>
    <lineage>
        <taxon>Bacteria</taxon>
        <taxon>Thermotogati</taxon>
        <taxon>Deinococcota</taxon>
        <taxon>Deinococci</taxon>
        <taxon>Deinococcales</taxon>
        <taxon>Deinococcaceae</taxon>
        <taxon>Deinococcus</taxon>
    </lineage>
</organism>
<dbReference type="RefSeq" id="WP_380063469.1">
    <property type="nucleotide sequence ID" value="NZ_JBHSEI010000017.1"/>
</dbReference>
<comment type="caution">
    <text evidence="3">The sequence shown here is derived from an EMBL/GenBank/DDBJ whole genome shotgun (WGS) entry which is preliminary data.</text>
</comment>
<feature type="chain" id="PRO_5047500336" description="DNA-binding protein" evidence="2">
    <location>
        <begin position="18"/>
        <end position="154"/>
    </location>
</feature>
<evidence type="ECO:0000313" key="4">
    <source>
        <dbReference type="Proteomes" id="UP001595952"/>
    </source>
</evidence>
<evidence type="ECO:0000256" key="1">
    <source>
        <dbReference type="SAM" id="MobiDB-lite"/>
    </source>
</evidence>
<protein>
    <recommendedName>
        <fullName evidence="5">DNA-binding protein</fullName>
    </recommendedName>
</protein>
<evidence type="ECO:0000313" key="3">
    <source>
        <dbReference type="EMBL" id="MFC4640489.1"/>
    </source>
</evidence>